<comment type="caution">
    <text evidence="1">The sequence shown here is derived from an EMBL/GenBank/DDBJ whole genome shotgun (WGS) entry which is preliminary data.</text>
</comment>
<sequence length="95" mass="10776">MKDFLLDEDGDLRIEQGDLVIGFSNQQHQSDLLLIDKGGSKEFPELGVGLFMHLENEDRSGLLREIKVQFNADGMNVKYVAFNEQGKLVFDAPYK</sequence>
<proteinExistence type="predicted"/>
<keyword evidence="2" id="KW-1185">Reference proteome</keyword>
<dbReference type="Proteomes" id="UP000290204">
    <property type="component" value="Unassembled WGS sequence"/>
</dbReference>
<evidence type="ECO:0000313" key="2">
    <source>
        <dbReference type="Proteomes" id="UP000290204"/>
    </source>
</evidence>
<dbReference type="RefSeq" id="WP_129132827.1">
    <property type="nucleotide sequence ID" value="NZ_SDHW01000009.1"/>
</dbReference>
<name>A0A4Q1CDF0_9BACT</name>
<dbReference type="OrthoDB" id="799440at2"/>
<reference evidence="1 2" key="1">
    <citation type="submission" date="2019-01" db="EMBL/GenBank/DDBJ databases">
        <title>Lacibacter sp. strain TTM-7.</title>
        <authorList>
            <person name="Chen W.-M."/>
        </authorList>
    </citation>
    <scope>NUCLEOTIDE SEQUENCE [LARGE SCALE GENOMIC DNA]</scope>
    <source>
        <strain evidence="1 2">TTM-7</strain>
    </source>
</reference>
<evidence type="ECO:0000313" key="1">
    <source>
        <dbReference type="EMBL" id="RXK57575.1"/>
    </source>
</evidence>
<evidence type="ECO:0008006" key="3">
    <source>
        <dbReference type="Google" id="ProtNLM"/>
    </source>
</evidence>
<gene>
    <name evidence="1" type="ORF">ESA94_20465</name>
</gene>
<accession>A0A4Q1CDF0</accession>
<organism evidence="1 2">
    <name type="scientific">Lacibacter luteus</name>
    <dbReference type="NCBI Taxonomy" id="2508719"/>
    <lineage>
        <taxon>Bacteria</taxon>
        <taxon>Pseudomonadati</taxon>
        <taxon>Bacteroidota</taxon>
        <taxon>Chitinophagia</taxon>
        <taxon>Chitinophagales</taxon>
        <taxon>Chitinophagaceae</taxon>
        <taxon>Lacibacter</taxon>
    </lineage>
</organism>
<dbReference type="EMBL" id="SDHW01000009">
    <property type="protein sequence ID" value="RXK57575.1"/>
    <property type="molecule type" value="Genomic_DNA"/>
</dbReference>
<dbReference type="AlphaFoldDB" id="A0A4Q1CDF0"/>
<protein>
    <recommendedName>
        <fullName evidence="3">Oxidase</fullName>
    </recommendedName>
</protein>